<dbReference type="EMBL" id="JBHSTQ010000001">
    <property type="protein sequence ID" value="MFC6385125.1"/>
    <property type="molecule type" value="Genomic_DNA"/>
</dbReference>
<organism evidence="1 2">
    <name type="scientific">Sporolactobacillus kofuensis</name>
    <dbReference type="NCBI Taxonomy" id="269672"/>
    <lineage>
        <taxon>Bacteria</taxon>
        <taxon>Bacillati</taxon>
        <taxon>Bacillota</taxon>
        <taxon>Bacilli</taxon>
        <taxon>Bacillales</taxon>
        <taxon>Sporolactobacillaceae</taxon>
        <taxon>Sporolactobacillus</taxon>
    </lineage>
</organism>
<dbReference type="RefSeq" id="WP_253053727.1">
    <property type="nucleotide sequence ID" value="NZ_JAMXWN010000005.1"/>
</dbReference>
<dbReference type="Proteomes" id="UP001596267">
    <property type="component" value="Unassembled WGS sequence"/>
</dbReference>
<sequence>MAQIGLKDLYYCKLLTDDTTGVTYDTTPKKIAGLINANINPTYNDGTLFADDGPAETASSLGGIAVTIGTKDISTEDEAALLGKTVDTNGVIVDSTDDNPPYVAIGFRSLKSDNTYLYVWLLKGKFQPYQEQFQTKDNNINFQTPSITGNFVARNNDGKWRFKAQSGDEGIAANLISSWFTKVYDGTTPA</sequence>
<reference evidence="2" key="1">
    <citation type="journal article" date="2019" name="Int. J. Syst. Evol. Microbiol.">
        <title>The Global Catalogue of Microorganisms (GCM) 10K type strain sequencing project: providing services to taxonomists for standard genome sequencing and annotation.</title>
        <authorList>
            <consortium name="The Broad Institute Genomics Platform"/>
            <consortium name="The Broad Institute Genome Sequencing Center for Infectious Disease"/>
            <person name="Wu L."/>
            <person name="Ma J."/>
        </authorList>
    </citation>
    <scope>NUCLEOTIDE SEQUENCE [LARGE SCALE GENOMIC DNA]</scope>
    <source>
        <strain evidence="2">CCUG 42001</strain>
    </source>
</reference>
<keyword evidence="2" id="KW-1185">Reference proteome</keyword>
<name>A0ABW1WAF2_9BACL</name>
<accession>A0ABW1WAF2</accession>
<dbReference type="InterPro" id="IPR006490">
    <property type="entry name" value="Maj_tail_phi13"/>
</dbReference>
<proteinExistence type="predicted"/>
<comment type="caution">
    <text evidence="1">The sequence shown here is derived from an EMBL/GenBank/DDBJ whole genome shotgun (WGS) entry which is preliminary data.</text>
</comment>
<evidence type="ECO:0000313" key="1">
    <source>
        <dbReference type="EMBL" id="MFC6385125.1"/>
    </source>
</evidence>
<gene>
    <name evidence="1" type="ORF">ACFP7A_00800</name>
</gene>
<dbReference type="Pfam" id="PF04630">
    <property type="entry name" value="Phage_TTP_1"/>
    <property type="match status" value="1"/>
</dbReference>
<evidence type="ECO:0000313" key="2">
    <source>
        <dbReference type="Proteomes" id="UP001596267"/>
    </source>
</evidence>
<dbReference type="InterPro" id="IPR006724">
    <property type="entry name" value="Phage_TTP"/>
</dbReference>
<dbReference type="NCBIfam" id="TIGR01603">
    <property type="entry name" value="maj_tail_phi13"/>
    <property type="match status" value="1"/>
</dbReference>
<protein>
    <submittedName>
        <fullName evidence="1">Major tail protein</fullName>
    </submittedName>
</protein>